<dbReference type="RefSeq" id="WP_093327400.1">
    <property type="nucleotide sequence ID" value="NZ_AP027363.1"/>
</dbReference>
<organism evidence="2 3">
    <name type="scientific">Thalassotalea agarivorans</name>
    <name type="common">Thalassomonas agarivorans</name>
    <dbReference type="NCBI Taxonomy" id="349064"/>
    <lineage>
        <taxon>Bacteria</taxon>
        <taxon>Pseudomonadati</taxon>
        <taxon>Pseudomonadota</taxon>
        <taxon>Gammaproteobacteria</taxon>
        <taxon>Alteromonadales</taxon>
        <taxon>Colwelliaceae</taxon>
        <taxon>Thalassotalea</taxon>
    </lineage>
</organism>
<keyword evidence="3" id="KW-1185">Reference proteome</keyword>
<accession>A0A1H9ZKL2</accession>
<evidence type="ECO:0000313" key="3">
    <source>
        <dbReference type="Proteomes" id="UP000199308"/>
    </source>
</evidence>
<evidence type="ECO:0000313" key="2">
    <source>
        <dbReference type="EMBL" id="SES82242.1"/>
    </source>
</evidence>
<dbReference type="STRING" id="349064.SAMN05660429_00493"/>
<dbReference type="Proteomes" id="UP000199308">
    <property type="component" value="Unassembled WGS sequence"/>
</dbReference>
<feature type="chain" id="PRO_5011600100" description="DUF4367 domain-containing protein" evidence="1">
    <location>
        <begin position="22"/>
        <end position="171"/>
    </location>
</feature>
<dbReference type="AlphaFoldDB" id="A0A1H9ZKL2"/>
<proteinExistence type="predicted"/>
<reference evidence="2 3" key="1">
    <citation type="submission" date="2016-10" db="EMBL/GenBank/DDBJ databases">
        <authorList>
            <person name="de Groot N.N."/>
        </authorList>
    </citation>
    <scope>NUCLEOTIDE SEQUENCE [LARGE SCALE GENOMIC DNA]</scope>
    <source>
        <strain evidence="2 3">DSM 19706</strain>
    </source>
</reference>
<evidence type="ECO:0000256" key="1">
    <source>
        <dbReference type="SAM" id="SignalP"/>
    </source>
</evidence>
<feature type="signal peptide" evidence="1">
    <location>
        <begin position="1"/>
        <end position="21"/>
    </location>
</feature>
<dbReference type="PROSITE" id="PS51257">
    <property type="entry name" value="PROKAR_LIPOPROTEIN"/>
    <property type="match status" value="1"/>
</dbReference>
<dbReference type="EMBL" id="FOHK01000002">
    <property type="protein sequence ID" value="SES82242.1"/>
    <property type="molecule type" value="Genomic_DNA"/>
</dbReference>
<evidence type="ECO:0008006" key="4">
    <source>
        <dbReference type="Google" id="ProtNLM"/>
    </source>
</evidence>
<dbReference type="OrthoDB" id="9813102at2"/>
<keyword evidence="1" id="KW-0732">Signal</keyword>
<sequence length="171" mass="19322">MNSLKHLIAFALMIAFLSACQSTQSGKYRLHKSAKPSENPSEHYVQVEHTPTKVLNLEGYEITSEEVDSIVAWRCKDFYEGGDTVFEIGFIKNFEMDTVGYILLSGETVASAAIYQRHGIKHRWDWGDDKLNYAVVLSHNGKGFYYDFSTADEKGMKSSADEIFKCSQISL</sequence>
<gene>
    <name evidence="2" type="ORF">SAMN05660429_00493</name>
</gene>
<name>A0A1H9ZKL2_THASX</name>
<protein>
    <recommendedName>
        <fullName evidence="4">DUF4367 domain-containing protein</fullName>
    </recommendedName>
</protein>